<evidence type="ECO:0000313" key="1">
    <source>
        <dbReference type="EMBL" id="MQQ07313.1"/>
    </source>
</evidence>
<evidence type="ECO:0000313" key="2">
    <source>
        <dbReference type="Proteomes" id="UP000444174"/>
    </source>
</evidence>
<keyword evidence="2" id="KW-1185">Reference proteome</keyword>
<reference evidence="1 2" key="1">
    <citation type="submission" date="2019-10" db="EMBL/GenBank/DDBJ databases">
        <title>Epibacterium sp. nov., isolated from seawater.</title>
        <authorList>
            <person name="Zhang X."/>
            <person name="Li N."/>
        </authorList>
    </citation>
    <scope>NUCLEOTIDE SEQUENCE [LARGE SCALE GENOMIC DNA]</scope>
    <source>
        <strain evidence="1 2">SM1979</strain>
    </source>
</reference>
<dbReference type="Proteomes" id="UP000444174">
    <property type="component" value="Unassembled WGS sequence"/>
</dbReference>
<sequence length="105" mass="11548">MTLFVDRKKAFEAKFVHDANLDFKTEARRNKLLGAWVSEQLELTGTAHEELVSSYAVSGVLPRDTHCILAKAAADLKDHASVDVIEAKLGELTAVARQQIQATLD</sequence>
<comment type="caution">
    <text evidence="1">The sequence shown here is derived from an EMBL/GenBank/DDBJ whole genome shotgun (WGS) entry which is preliminary data.</text>
</comment>
<dbReference type="EMBL" id="WIBF01000001">
    <property type="protein sequence ID" value="MQQ07313.1"/>
    <property type="molecule type" value="Genomic_DNA"/>
</dbReference>
<name>A0A843YDB3_9RHOB</name>
<organism evidence="1 2">
    <name type="scientific">Tritonibacter litoralis</name>
    <dbReference type="NCBI Taxonomy" id="2662264"/>
    <lineage>
        <taxon>Bacteria</taxon>
        <taxon>Pseudomonadati</taxon>
        <taxon>Pseudomonadota</taxon>
        <taxon>Alphaproteobacteria</taxon>
        <taxon>Rhodobacterales</taxon>
        <taxon>Paracoccaceae</taxon>
        <taxon>Tritonibacter</taxon>
    </lineage>
</organism>
<dbReference type="InterPro" id="IPR009945">
    <property type="entry name" value="ATPase_inh_sub_z"/>
</dbReference>
<dbReference type="RefSeq" id="WP_153214206.1">
    <property type="nucleotide sequence ID" value="NZ_WIBF01000001.1"/>
</dbReference>
<dbReference type="AlphaFoldDB" id="A0A843YDB3"/>
<gene>
    <name evidence="1" type="ORF">GFB49_02485</name>
</gene>
<proteinExistence type="predicted"/>
<accession>A0A843YDB3</accession>
<protein>
    <submittedName>
        <fullName evidence="1">DUF1476 family protein</fullName>
    </submittedName>
</protein>
<dbReference type="PIRSF" id="PIRSF031780">
    <property type="entry name" value="UCP031780"/>
    <property type="match status" value="1"/>
</dbReference>
<dbReference type="Gene3D" id="1.10.790.20">
    <property type="entry name" value="Domain of unknown function DUF1476"/>
    <property type="match status" value="1"/>
</dbReference>
<dbReference type="Pfam" id="PF07345">
    <property type="entry name" value="ATPaseInh_sub_z"/>
    <property type="match status" value="1"/>
</dbReference>
<dbReference type="InterPro" id="IPR038293">
    <property type="entry name" value="ATPase_inh_sub_z_sf"/>
</dbReference>